<protein>
    <submittedName>
        <fullName evidence="1">Uncharacterized protein</fullName>
    </submittedName>
</protein>
<dbReference type="GeneID" id="70251720"/>
<reference evidence="1" key="1">
    <citation type="submission" date="2021-12" db="EMBL/GenBank/DDBJ databases">
        <title>Convergent genome expansion in fungi linked to evolution of root-endophyte symbiosis.</title>
        <authorList>
            <consortium name="DOE Joint Genome Institute"/>
            <person name="Ke Y.-H."/>
            <person name="Bonito G."/>
            <person name="Liao H.-L."/>
            <person name="Looney B."/>
            <person name="Rojas-Flechas A."/>
            <person name="Nash J."/>
            <person name="Hameed K."/>
            <person name="Schadt C."/>
            <person name="Martin F."/>
            <person name="Crous P.W."/>
            <person name="Miettinen O."/>
            <person name="Magnuson J.K."/>
            <person name="Labbe J."/>
            <person name="Jacobson D."/>
            <person name="Doktycz M.J."/>
            <person name="Veneault-Fourrey C."/>
            <person name="Kuo A."/>
            <person name="Mondo S."/>
            <person name="Calhoun S."/>
            <person name="Riley R."/>
            <person name="Ohm R."/>
            <person name="LaButti K."/>
            <person name="Andreopoulos B."/>
            <person name="Pangilinan J."/>
            <person name="Nolan M."/>
            <person name="Tritt A."/>
            <person name="Clum A."/>
            <person name="Lipzen A."/>
            <person name="Daum C."/>
            <person name="Barry K."/>
            <person name="Grigoriev I.V."/>
            <person name="Vilgalys R."/>
        </authorList>
    </citation>
    <scope>NUCLEOTIDE SEQUENCE</scope>
    <source>
        <strain evidence="1">PMI_201</strain>
    </source>
</reference>
<evidence type="ECO:0000313" key="2">
    <source>
        <dbReference type="Proteomes" id="UP001201262"/>
    </source>
</evidence>
<dbReference type="Proteomes" id="UP001201262">
    <property type="component" value="Unassembled WGS sequence"/>
</dbReference>
<organism evidence="1 2">
    <name type="scientific">Talaromyces proteolyticus</name>
    <dbReference type="NCBI Taxonomy" id="1131652"/>
    <lineage>
        <taxon>Eukaryota</taxon>
        <taxon>Fungi</taxon>
        <taxon>Dikarya</taxon>
        <taxon>Ascomycota</taxon>
        <taxon>Pezizomycotina</taxon>
        <taxon>Eurotiomycetes</taxon>
        <taxon>Eurotiomycetidae</taxon>
        <taxon>Eurotiales</taxon>
        <taxon>Trichocomaceae</taxon>
        <taxon>Talaromyces</taxon>
        <taxon>Talaromyces sect. Bacilispori</taxon>
    </lineage>
</organism>
<accession>A0AAD4Q463</accession>
<sequence>MKAGRTSHGHLDYIPPLYNQTTPGSPLALATVWLSMLSMRITCERTNTQEHHAGETRQLAKVIRAVQDAIADPARSVDIETLAAVVIIGYGEHLRSTTESSSSQPEAALKTFVIHQAGAEALIRKRGGLNFQDYPSLALFDAVRHNAVSLAITGARRHAFLSWDLWYITDINVRHLCDSYTPATNLDAYGVKIIVLQSRIAKLKNKSMDEINHIKVDLLDLLERLRSWKIHISEDWVFTGMATDGTLEQVHMSPEMCYLLNEWYFHQLRASHLLKQLNKKLNTTEVSTQSFCCEMEWIDDVIASSHQFLSNSPHLTLNIPLSKKAGCLSSIQPSGASWIGSRLFGQTLYQLDIILSDALRCLFLPQVIESRYREVMNWARGQRRMCVNVPVI</sequence>
<evidence type="ECO:0000313" key="1">
    <source>
        <dbReference type="EMBL" id="KAH8705834.1"/>
    </source>
</evidence>
<name>A0AAD4Q463_9EURO</name>
<dbReference type="EMBL" id="JAJTJA010000001">
    <property type="protein sequence ID" value="KAH8705834.1"/>
    <property type="molecule type" value="Genomic_DNA"/>
</dbReference>
<dbReference type="RefSeq" id="XP_046078455.1">
    <property type="nucleotide sequence ID" value="XM_046221433.1"/>
</dbReference>
<dbReference type="AlphaFoldDB" id="A0AAD4Q463"/>
<keyword evidence="2" id="KW-1185">Reference proteome</keyword>
<proteinExistence type="predicted"/>
<gene>
    <name evidence="1" type="ORF">BGW36DRAFT_435847</name>
</gene>
<comment type="caution">
    <text evidence="1">The sequence shown here is derived from an EMBL/GenBank/DDBJ whole genome shotgun (WGS) entry which is preliminary data.</text>
</comment>